<dbReference type="EMBL" id="AP014685">
    <property type="protein sequence ID" value="BAR61937.1"/>
    <property type="molecule type" value="Genomic_DNA"/>
</dbReference>
<reference evidence="1 2" key="1">
    <citation type="submission" date="2014-11" db="EMBL/GenBank/DDBJ databases">
        <title>Symbiosis island explosion on the genome of extra-slow-growing strains of soybean bradyrhizobia with massive insertion sequences.</title>
        <authorList>
            <person name="Iida T."/>
            <person name="Minamisawa K."/>
        </authorList>
    </citation>
    <scope>NUCLEOTIDE SEQUENCE [LARGE SCALE GENOMIC DNA]</scope>
    <source>
        <strain evidence="1 2">NK6</strain>
    </source>
</reference>
<dbReference type="AlphaFoldDB" id="A0A0E4FY36"/>
<accession>A0A0E4FY36</accession>
<dbReference type="Proteomes" id="UP000063308">
    <property type="component" value="Chromosome"/>
</dbReference>
<evidence type="ECO:0000313" key="2">
    <source>
        <dbReference type="Proteomes" id="UP000063308"/>
    </source>
</evidence>
<name>A0A0E4FY36_9BRAD</name>
<organism evidence="1 2">
    <name type="scientific">Bradyrhizobium diazoefficiens</name>
    <dbReference type="NCBI Taxonomy" id="1355477"/>
    <lineage>
        <taxon>Bacteria</taxon>
        <taxon>Pseudomonadati</taxon>
        <taxon>Pseudomonadota</taxon>
        <taxon>Alphaproteobacteria</taxon>
        <taxon>Hyphomicrobiales</taxon>
        <taxon>Nitrobacteraceae</taxon>
        <taxon>Bradyrhizobium</taxon>
    </lineage>
</organism>
<proteinExistence type="predicted"/>
<protein>
    <submittedName>
        <fullName evidence="1">Uncharacterized protein</fullName>
    </submittedName>
</protein>
<evidence type="ECO:0000313" key="1">
    <source>
        <dbReference type="EMBL" id="BAR61937.1"/>
    </source>
</evidence>
<sequence>MTDSAAETARLMKVTEAIVAELQRQGVAEAVADLGFDPTPMARAVIRAADGDVVPFHQGPRGH</sequence>
<gene>
    <name evidence="1" type="ORF">NK6_8790</name>
</gene>